<evidence type="ECO:0000313" key="3">
    <source>
        <dbReference type="Proteomes" id="UP001169063"/>
    </source>
</evidence>
<reference evidence="2" key="1">
    <citation type="submission" date="2023-07" db="EMBL/GenBank/DDBJ databases">
        <title>Brevundimonas soil sp. nov., isolated from the soil of chemical plant.</title>
        <authorList>
            <person name="Wu N."/>
        </authorList>
    </citation>
    <scope>NUCLEOTIDE SEQUENCE</scope>
    <source>
        <strain evidence="2">XZ-24</strain>
    </source>
</reference>
<accession>A0ABT8SHR2</accession>
<sequence length="179" mass="18951">MRRLVTMICAGAAMALAATSASAEVVEQRDDGFTLRFEAPLTGELDHAWATVGRIGEWWEDSHTYSGDASNLTLDLSPGGCWCETLPGETPGAVKHGEAVLIWPGRTARFFAALGPLQATAPSAVLTMTWPEGEDGARKIVWTYVVEGRGMGQLATVVDGVIGTQFRNYAALANAPANG</sequence>
<evidence type="ECO:0000256" key="1">
    <source>
        <dbReference type="SAM" id="SignalP"/>
    </source>
</evidence>
<dbReference type="EMBL" id="JAUKTR010000001">
    <property type="protein sequence ID" value="MDO1558088.1"/>
    <property type="molecule type" value="Genomic_DNA"/>
</dbReference>
<feature type="chain" id="PRO_5045369979" evidence="1">
    <location>
        <begin position="24"/>
        <end position="179"/>
    </location>
</feature>
<feature type="signal peptide" evidence="1">
    <location>
        <begin position="1"/>
        <end position="23"/>
    </location>
</feature>
<dbReference type="RefSeq" id="WP_302108510.1">
    <property type="nucleotide sequence ID" value="NZ_JAUKTR010000001.1"/>
</dbReference>
<keyword evidence="1" id="KW-0732">Signal</keyword>
<gene>
    <name evidence="2" type="ORF">Q0812_01425</name>
</gene>
<proteinExistence type="predicted"/>
<evidence type="ECO:0000313" key="2">
    <source>
        <dbReference type="EMBL" id="MDO1558088.1"/>
    </source>
</evidence>
<comment type="caution">
    <text evidence="2">The sequence shown here is derived from an EMBL/GenBank/DDBJ whole genome shotgun (WGS) entry which is preliminary data.</text>
</comment>
<name>A0ABT8SHR2_9CAUL</name>
<dbReference type="Proteomes" id="UP001169063">
    <property type="component" value="Unassembled WGS sequence"/>
</dbReference>
<keyword evidence="3" id="KW-1185">Reference proteome</keyword>
<organism evidence="2 3">
    <name type="scientific">Peiella sedimenti</name>
    <dbReference type="NCBI Taxonomy" id="3061083"/>
    <lineage>
        <taxon>Bacteria</taxon>
        <taxon>Pseudomonadati</taxon>
        <taxon>Pseudomonadota</taxon>
        <taxon>Alphaproteobacteria</taxon>
        <taxon>Caulobacterales</taxon>
        <taxon>Caulobacteraceae</taxon>
        <taxon>Peiella</taxon>
    </lineage>
</organism>
<protein>
    <submittedName>
        <fullName evidence="2">ATPase</fullName>
    </submittedName>
</protein>